<reference evidence="5 6" key="1">
    <citation type="journal article" date="2013" name="BMC Genomics">
        <title>The genome and transcriptome of the pine saprophyte Ophiostoma piceae, and a comparison with the bark beetle-associated pine pathogen Grosmannia clavigera.</title>
        <authorList>
            <person name="Haridas S."/>
            <person name="Wang Y."/>
            <person name="Lim L."/>
            <person name="Massoumi Alamouti S."/>
            <person name="Jackman S."/>
            <person name="Docking R."/>
            <person name="Robertson G."/>
            <person name="Birol I."/>
            <person name="Bohlmann J."/>
            <person name="Breuil C."/>
        </authorList>
    </citation>
    <scope>NUCLEOTIDE SEQUENCE [LARGE SCALE GENOMIC DNA]</scope>
    <source>
        <strain evidence="5 6">UAMH 11346</strain>
    </source>
</reference>
<feature type="compositionally biased region" description="Pro residues" evidence="3">
    <location>
        <begin position="34"/>
        <end position="54"/>
    </location>
</feature>
<feature type="compositionally biased region" description="Low complexity" evidence="3">
    <location>
        <begin position="15"/>
        <end position="33"/>
    </location>
</feature>
<feature type="compositionally biased region" description="Low complexity" evidence="3">
    <location>
        <begin position="362"/>
        <end position="373"/>
    </location>
</feature>
<dbReference type="PANTHER" id="PTHR42919">
    <property type="entry name" value="N-ALPHA-ACETYLTRANSFERASE"/>
    <property type="match status" value="1"/>
</dbReference>
<dbReference type="GO" id="GO:0031415">
    <property type="term" value="C:NatA complex"/>
    <property type="evidence" value="ECO:0007669"/>
    <property type="project" value="TreeGrafter"/>
</dbReference>
<proteinExistence type="predicted"/>
<evidence type="ECO:0000313" key="6">
    <source>
        <dbReference type="Proteomes" id="UP000016923"/>
    </source>
</evidence>
<dbReference type="OMA" id="HGIAMHL"/>
<keyword evidence="6" id="KW-1185">Reference proteome</keyword>
<feature type="compositionally biased region" description="Polar residues" evidence="3">
    <location>
        <begin position="343"/>
        <end position="361"/>
    </location>
</feature>
<dbReference type="OrthoDB" id="47374at2759"/>
<dbReference type="eggNOG" id="KOG3138">
    <property type="taxonomic scope" value="Eukaryota"/>
</dbReference>
<organism evidence="5 6">
    <name type="scientific">Ophiostoma piceae (strain UAMH 11346)</name>
    <name type="common">Sap stain fungus</name>
    <dbReference type="NCBI Taxonomy" id="1262450"/>
    <lineage>
        <taxon>Eukaryota</taxon>
        <taxon>Fungi</taxon>
        <taxon>Dikarya</taxon>
        <taxon>Ascomycota</taxon>
        <taxon>Pezizomycotina</taxon>
        <taxon>Sordariomycetes</taxon>
        <taxon>Sordariomycetidae</taxon>
        <taxon>Ophiostomatales</taxon>
        <taxon>Ophiostomataceae</taxon>
        <taxon>Ophiostoma</taxon>
    </lineage>
</organism>
<accession>S3C961</accession>
<dbReference type="PANTHER" id="PTHR42919:SF8">
    <property type="entry name" value="N-ALPHA-ACETYLTRANSFERASE 50"/>
    <property type="match status" value="1"/>
</dbReference>
<sequence length="412" mass="43450">MSNQRSILSFFTTGSASYSSSAGPYGTSSSSAAAPPPPPPPPPPSSRFVPPPPRNGYSMPPGIASTAAATPRTPAPQPTLSAITREQSRDILLQAGATVDGDDLVFSSLSPSRCRIVYPRAEHIPGLVSVNAILLPVRYQDNFYHNVADPTRYASLFNRVILDEDNKVVGGIVGRLEESPFASSPTQLAVYVQSLALSSPYRGSGLMSAALKSIISTIETLNASESFGSIVTSLYCHVWTESDDALRWYEANGFRRNDPEPLANYYFKLQPNTAWVVRRDVARPSVLNAVAKAQPQTAGPPKGGPPKSSAGAPPKLSSSLSYQNSRPENEWNDLPADMVTVSGAPSATASGAVSTAPSATGSVASSRNVSRVNLADASEDGNVPPPPAGSSVKTSGTTRKKRERAYPAAMFQ</sequence>
<gene>
    <name evidence="5" type="ORF">F503_01269</name>
</gene>
<dbReference type="InterPro" id="IPR000182">
    <property type="entry name" value="GNAT_dom"/>
</dbReference>
<feature type="region of interest" description="Disordered" evidence="3">
    <location>
        <begin position="291"/>
        <end position="412"/>
    </location>
</feature>
<evidence type="ECO:0000256" key="2">
    <source>
        <dbReference type="ARBA" id="ARBA00023315"/>
    </source>
</evidence>
<feature type="region of interest" description="Disordered" evidence="3">
    <location>
        <begin position="15"/>
        <end position="79"/>
    </location>
</feature>
<dbReference type="SUPFAM" id="SSF55729">
    <property type="entry name" value="Acyl-CoA N-acyltransferases (Nat)"/>
    <property type="match status" value="1"/>
</dbReference>
<dbReference type="STRING" id="1262450.S3C961"/>
<evidence type="ECO:0000313" key="5">
    <source>
        <dbReference type="EMBL" id="EPE08486.1"/>
    </source>
</evidence>
<dbReference type="InterPro" id="IPR016181">
    <property type="entry name" value="Acyl_CoA_acyltransferase"/>
</dbReference>
<evidence type="ECO:0000256" key="3">
    <source>
        <dbReference type="SAM" id="MobiDB-lite"/>
    </source>
</evidence>
<dbReference type="Proteomes" id="UP000016923">
    <property type="component" value="Unassembled WGS sequence"/>
</dbReference>
<dbReference type="AlphaFoldDB" id="S3C961"/>
<dbReference type="PROSITE" id="PS51186">
    <property type="entry name" value="GNAT"/>
    <property type="match status" value="1"/>
</dbReference>
<dbReference type="VEuPathDB" id="FungiDB:F503_01269"/>
<dbReference type="GO" id="GO:0007064">
    <property type="term" value="P:mitotic sister chromatid cohesion"/>
    <property type="evidence" value="ECO:0007669"/>
    <property type="project" value="TreeGrafter"/>
</dbReference>
<dbReference type="Gene3D" id="3.40.630.30">
    <property type="match status" value="1"/>
</dbReference>
<dbReference type="HOGENOM" id="CLU_054412_0_0_1"/>
<keyword evidence="1 5" id="KW-0808">Transferase</keyword>
<dbReference type="Pfam" id="PF00583">
    <property type="entry name" value="Acetyltransf_1"/>
    <property type="match status" value="1"/>
</dbReference>
<feature type="domain" description="N-acetyltransferase" evidence="4">
    <location>
        <begin position="114"/>
        <end position="282"/>
    </location>
</feature>
<feature type="compositionally biased region" description="Low complexity" evidence="3">
    <location>
        <begin position="305"/>
        <end position="321"/>
    </location>
</feature>
<name>S3C961_OPHP1</name>
<evidence type="ECO:0000256" key="1">
    <source>
        <dbReference type="ARBA" id="ARBA00022679"/>
    </source>
</evidence>
<dbReference type="EMBL" id="KE148149">
    <property type="protein sequence ID" value="EPE08486.1"/>
    <property type="molecule type" value="Genomic_DNA"/>
</dbReference>
<dbReference type="InterPro" id="IPR051556">
    <property type="entry name" value="N-term/lysine_N-AcTrnsfr"/>
</dbReference>
<keyword evidence="2" id="KW-0012">Acyltransferase</keyword>
<protein>
    <submittedName>
        <fullName evidence="5">Gcn5-related n-acetyltransferase</fullName>
    </submittedName>
</protein>
<evidence type="ECO:0000259" key="4">
    <source>
        <dbReference type="PROSITE" id="PS51186"/>
    </source>
</evidence>
<dbReference type="GO" id="GO:0016747">
    <property type="term" value="F:acyltransferase activity, transferring groups other than amino-acyl groups"/>
    <property type="evidence" value="ECO:0007669"/>
    <property type="project" value="InterPro"/>
</dbReference>